<evidence type="ECO:0000313" key="1">
    <source>
        <dbReference type="EMBL" id="EEF27608.1"/>
    </source>
</evidence>
<dbReference type="InParanoid" id="B9T954"/>
<accession>B9T954</accession>
<dbReference type="AlphaFoldDB" id="B9T954"/>
<sequence>MSLPPGFPLEAQTGGLITKEWLDSLGFLTYNMAVLTTPLNPSSEVGLLGRHESTGFFFLRLLESTA</sequence>
<dbReference type="EMBL" id="EQ975300">
    <property type="protein sequence ID" value="EEF27608.1"/>
    <property type="molecule type" value="Genomic_DNA"/>
</dbReference>
<evidence type="ECO:0000313" key="2">
    <source>
        <dbReference type="Proteomes" id="UP000008311"/>
    </source>
</evidence>
<keyword evidence="2" id="KW-1185">Reference proteome</keyword>
<proteinExistence type="predicted"/>
<organism evidence="1 2">
    <name type="scientific">Ricinus communis</name>
    <name type="common">Castor bean</name>
    <dbReference type="NCBI Taxonomy" id="3988"/>
    <lineage>
        <taxon>Eukaryota</taxon>
        <taxon>Viridiplantae</taxon>
        <taxon>Streptophyta</taxon>
        <taxon>Embryophyta</taxon>
        <taxon>Tracheophyta</taxon>
        <taxon>Spermatophyta</taxon>
        <taxon>Magnoliopsida</taxon>
        <taxon>eudicotyledons</taxon>
        <taxon>Gunneridae</taxon>
        <taxon>Pentapetalae</taxon>
        <taxon>rosids</taxon>
        <taxon>fabids</taxon>
        <taxon>Malpighiales</taxon>
        <taxon>Euphorbiaceae</taxon>
        <taxon>Acalyphoideae</taxon>
        <taxon>Acalypheae</taxon>
        <taxon>Ricinus</taxon>
    </lineage>
</organism>
<reference evidence="2" key="1">
    <citation type="journal article" date="2010" name="Nat. Biotechnol.">
        <title>Draft genome sequence of the oilseed species Ricinus communis.</title>
        <authorList>
            <person name="Chan A.P."/>
            <person name="Crabtree J."/>
            <person name="Zhao Q."/>
            <person name="Lorenzi H."/>
            <person name="Orvis J."/>
            <person name="Puiu D."/>
            <person name="Melake-Berhan A."/>
            <person name="Jones K.M."/>
            <person name="Redman J."/>
            <person name="Chen G."/>
            <person name="Cahoon E.B."/>
            <person name="Gedil M."/>
            <person name="Stanke M."/>
            <person name="Haas B.J."/>
            <person name="Wortman J.R."/>
            <person name="Fraser-Liggett C.M."/>
            <person name="Ravel J."/>
            <person name="Rabinowicz P.D."/>
        </authorList>
    </citation>
    <scope>NUCLEOTIDE SEQUENCE [LARGE SCALE GENOMIC DNA]</scope>
    <source>
        <strain evidence="2">cv. Hale</strain>
    </source>
</reference>
<dbReference type="Proteomes" id="UP000008311">
    <property type="component" value="Unassembled WGS sequence"/>
</dbReference>
<gene>
    <name evidence="1" type="ORF">RCOM_2138320</name>
</gene>
<name>B9T954_RICCO</name>
<protein>
    <submittedName>
        <fullName evidence="1">Uncharacterized protein</fullName>
    </submittedName>
</protein>